<sequence length="101" mass="11098">MSLIGIIVGMAVVTFLPRFLPAVLVNRFTPPKWVENWLEYIPYAALGALIFPGILTVEASAPWIGLGGGLVALVLALLRFHILYGIFGSILFVLLVKWTFL</sequence>
<feature type="transmembrane region" description="Helical" evidence="1">
    <location>
        <begin position="6"/>
        <end position="25"/>
    </location>
</feature>
<gene>
    <name evidence="2" type="ORF">GXN76_09875</name>
</gene>
<keyword evidence="1" id="KW-1133">Transmembrane helix</keyword>
<dbReference type="Proteomes" id="UP000503088">
    <property type="component" value="Chromosome"/>
</dbReference>
<dbReference type="InterPro" id="IPR008407">
    <property type="entry name" value="Brnchd-chn_aa_trnsp_AzlD"/>
</dbReference>
<accession>A0A7D4BQB8</accession>
<keyword evidence="3" id="KW-1185">Reference proteome</keyword>
<name>A0A7D4BQB8_9BACL</name>
<evidence type="ECO:0000313" key="3">
    <source>
        <dbReference type="Proteomes" id="UP000503088"/>
    </source>
</evidence>
<feature type="transmembrane region" description="Helical" evidence="1">
    <location>
        <begin position="61"/>
        <end position="78"/>
    </location>
</feature>
<evidence type="ECO:0000256" key="1">
    <source>
        <dbReference type="SAM" id="Phobius"/>
    </source>
</evidence>
<proteinExistence type="predicted"/>
<dbReference type="EMBL" id="CP048104">
    <property type="protein sequence ID" value="QKG84751.1"/>
    <property type="molecule type" value="Genomic_DNA"/>
</dbReference>
<keyword evidence="1" id="KW-0812">Transmembrane</keyword>
<feature type="transmembrane region" description="Helical" evidence="1">
    <location>
        <begin position="83"/>
        <end position="100"/>
    </location>
</feature>
<dbReference type="AlphaFoldDB" id="A0A7D4BQB8"/>
<dbReference type="Pfam" id="PF05437">
    <property type="entry name" value="AzlD"/>
    <property type="match status" value="1"/>
</dbReference>
<dbReference type="KEGG" id="kpul:GXN76_09875"/>
<keyword evidence="1" id="KW-0472">Membrane</keyword>
<feature type="transmembrane region" description="Helical" evidence="1">
    <location>
        <begin position="37"/>
        <end position="55"/>
    </location>
</feature>
<evidence type="ECO:0000313" key="2">
    <source>
        <dbReference type="EMBL" id="QKG84751.1"/>
    </source>
</evidence>
<reference evidence="2 3" key="1">
    <citation type="submission" date="2020-01" db="EMBL/GenBank/DDBJ databases">
        <authorList>
            <person name="Gulvik C.A."/>
            <person name="Batra D.G."/>
        </authorList>
    </citation>
    <scope>NUCLEOTIDE SEQUENCE [LARGE SCALE GENOMIC DNA]</scope>
    <source>
        <strain evidence="2 3">W9323</strain>
    </source>
</reference>
<protein>
    <submittedName>
        <fullName evidence="2">AzlD domain-containing protein</fullName>
    </submittedName>
</protein>
<dbReference type="RefSeq" id="WP_173222754.1">
    <property type="nucleotide sequence ID" value="NZ_CP048104.1"/>
</dbReference>
<organism evidence="2 3">
    <name type="scientific">Kroppenstedtia pulmonis</name>
    <dbReference type="NCBI Taxonomy" id="1380685"/>
    <lineage>
        <taxon>Bacteria</taxon>
        <taxon>Bacillati</taxon>
        <taxon>Bacillota</taxon>
        <taxon>Bacilli</taxon>
        <taxon>Bacillales</taxon>
        <taxon>Thermoactinomycetaceae</taxon>
        <taxon>Kroppenstedtia</taxon>
    </lineage>
</organism>